<evidence type="ECO:0000313" key="7">
    <source>
        <dbReference type="EMBL" id="CAB4305993.1"/>
    </source>
</evidence>
<dbReference type="PROSITE" id="PS50846">
    <property type="entry name" value="HMA_2"/>
    <property type="match status" value="3"/>
</dbReference>
<accession>A0A6J5X011</accession>
<feature type="compositionally biased region" description="Basic and acidic residues" evidence="5">
    <location>
        <begin position="1"/>
        <end position="28"/>
    </location>
</feature>
<feature type="domain" description="HMA" evidence="6">
    <location>
        <begin position="30"/>
        <end position="94"/>
    </location>
</feature>
<keyword evidence="3" id="KW-0449">Lipoprotein</keyword>
<feature type="region of interest" description="Disordered" evidence="5">
    <location>
        <begin position="288"/>
        <end position="329"/>
    </location>
</feature>
<keyword evidence="3" id="KW-0636">Prenylation</keyword>
<feature type="region of interest" description="Disordered" evidence="5">
    <location>
        <begin position="191"/>
        <end position="226"/>
    </location>
</feature>
<dbReference type="Pfam" id="PF00403">
    <property type="entry name" value="HMA"/>
    <property type="match status" value="3"/>
</dbReference>
<feature type="compositionally biased region" description="Polar residues" evidence="5">
    <location>
        <begin position="346"/>
        <end position="364"/>
    </location>
</feature>
<sequence>MSEEKKEEKKEEEKKKEGKDEKEEKKEEEPPEILLKVDMHCEACARKVARALKGFEGVEDVTTDSKASKVVVKGKAADPIKVCERLQKKSGKKVELISPLPKPPEEKKEELKEEEKKKEGKDEKEEKKEEEPPEILLKVDMHCEACARKVARALKGFEGVEDVTTDSKASKVVVKGKAADPIKVCERLQKKSGKKVELISPLPKPPEEKKEEPVKEADKEEKKEEPPAVVTVVLTVRMHCEACAQLLQKRIRKIKGVESVETDVANNQVVVKGVVDPAKLAEEVYKKTRKQVSIVKEEEKKEEEKKEEEKKEGEKKEGEEDKGSEDNKIDIKRTEYWPTKFYSDYSYPSPQIFSDENPNACSVM</sequence>
<proteinExistence type="inferred from homology"/>
<evidence type="ECO:0000259" key="6">
    <source>
        <dbReference type="PROSITE" id="PS50846"/>
    </source>
</evidence>
<organism evidence="7 8">
    <name type="scientific">Prunus armeniaca</name>
    <name type="common">Apricot</name>
    <name type="synonym">Armeniaca vulgaris</name>
    <dbReference type="NCBI Taxonomy" id="36596"/>
    <lineage>
        <taxon>Eukaryota</taxon>
        <taxon>Viridiplantae</taxon>
        <taxon>Streptophyta</taxon>
        <taxon>Embryophyta</taxon>
        <taxon>Tracheophyta</taxon>
        <taxon>Spermatophyta</taxon>
        <taxon>Magnoliopsida</taxon>
        <taxon>eudicotyledons</taxon>
        <taxon>Gunneridae</taxon>
        <taxon>Pentapetalae</taxon>
        <taxon>rosids</taxon>
        <taxon>fabids</taxon>
        <taxon>Rosales</taxon>
        <taxon>Rosaceae</taxon>
        <taxon>Amygdaloideae</taxon>
        <taxon>Amygdaleae</taxon>
        <taxon>Prunus</taxon>
    </lineage>
</organism>
<feature type="region of interest" description="Disordered" evidence="5">
    <location>
        <begin position="89"/>
        <end position="133"/>
    </location>
</feature>
<dbReference type="OrthoDB" id="689350at2759"/>
<gene>
    <name evidence="7" type="ORF">ORAREDHAP_LOCUS24104</name>
</gene>
<evidence type="ECO:0000256" key="3">
    <source>
        <dbReference type="ARBA" id="ARBA00023289"/>
    </source>
</evidence>
<feature type="region of interest" description="Disordered" evidence="5">
    <location>
        <begin position="345"/>
        <end position="364"/>
    </location>
</feature>
<evidence type="ECO:0000256" key="2">
    <source>
        <dbReference type="ARBA" id="ARBA00022723"/>
    </source>
</evidence>
<dbReference type="InterPro" id="IPR006121">
    <property type="entry name" value="HMA_dom"/>
</dbReference>
<evidence type="ECO:0000256" key="1">
    <source>
        <dbReference type="ARBA" id="ARBA00022481"/>
    </source>
</evidence>
<evidence type="ECO:0000313" key="8">
    <source>
        <dbReference type="Proteomes" id="UP000507245"/>
    </source>
</evidence>
<evidence type="ECO:0000256" key="4">
    <source>
        <dbReference type="ARBA" id="ARBA00024045"/>
    </source>
</evidence>
<dbReference type="InterPro" id="IPR036163">
    <property type="entry name" value="HMA_dom_sf"/>
</dbReference>
<dbReference type="AlphaFoldDB" id="A0A6J5X011"/>
<keyword evidence="1" id="KW-0488">Methylation</keyword>
<comment type="similarity">
    <text evidence="4">Belongs to the HIPP family.</text>
</comment>
<feature type="compositionally biased region" description="Basic and acidic residues" evidence="5">
    <location>
        <begin position="205"/>
        <end position="226"/>
    </location>
</feature>
<keyword evidence="8" id="KW-1185">Reference proteome</keyword>
<dbReference type="SUPFAM" id="SSF55008">
    <property type="entry name" value="HMA, heavy metal-associated domain"/>
    <property type="match status" value="3"/>
</dbReference>
<name>A0A6J5X011_PRUAR</name>
<dbReference type="InterPro" id="IPR044577">
    <property type="entry name" value="HIPP4/7/8/17/18/19"/>
</dbReference>
<feature type="domain" description="HMA" evidence="6">
    <location>
        <begin position="132"/>
        <end position="196"/>
    </location>
</feature>
<feature type="domain" description="HMA" evidence="6">
    <location>
        <begin position="229"/>
        <end position="293"/>
    </location>
</feature>
<feature type="compositionally biased region" description="Basic and acidic residues" evidence="5">
    <location>
        <begin position="103"/>
        <end position="130"/>
    </location>
</feature>
<dbReference type="CDD" id="cd00371">
    <property type="entry name" value="HMA"/>
    <property type="match status" value="3"/>
</dbReference>
<dbReference type="Proteomes" id="UP000507245">
    <property type="component" value="Unassembled WGS sequence"/>
</dbReference>
<evidence type="ECO:0000256" key="5">
    <source>
        <dbReference type="SAM" id="MobiDB-lite"/>
    </source>
</evidence>
<keyword evidence="2" id="KW-0479">Metal-binding</keyword>
<feature type="compositionally biased region" description="Basic and acidic residues" evidence="5">
    <location>
        <begin position="295"/>
        <end position="329"/>
    </location>
</feature>
<dbReference type="PANTHER" id="PTHR46195">
    <property type="entry name" value="HEAVY METAL-ASSOCIATED ISOPRENYLATED PLANT PROTEIN 7"/>
    <property type="match status" value="1"/>
</dbReference>
<dbReference type="EMBL" id="CAEKKB010000004">
    <property type="protein sequence ID" value="CAB4305993.1"/>
    <property type="molecule type" value="Genomic_DNA"/>
</dbReference>
<feature type="region of interest" description="Disordered" evidence="5">
    <location>
        <begin position="1"/>
        <end position="33"/>
    </location>
</feature>
<dbReference type="GO" id="GO:0046872">
    <property type="term" value="F:metal ion binding"/>
    <property type="evidence" value="ECO:0007669"/>
    <property type="project" value="UniProtKB-KW"/>
</dbReference>
<dbReference type="PANTHER" id="PTHR46195:SF10">
    <property type="entry name" value="HEAVY METAL-ASSOCIATED DOMAIN CONTAINING PROTEIN, EXPRESSED"/>
    <property type="match status" value="1"/>
</dbReference>
<protein>
    <recommendedName>
        <fullName evidence="6">HMA domain-containing protein</fullName>
    </recommendedName>
</protein>
<feature type="region of interest" description="Disordered" evidence="5">
    <location>
        <begin position="57"/>
        <end position="76"/>
    </location>
</feature>
<reference evidence="8" key="1">
    <citation type="journal article" date="2020" name="Genome Biol.">
        <title>Gamete binning: chromosome-level and haplotype-resolved genome assembly enabled by high-throughput single-cell sequencing of gamete genomes.</title>
        <authorList>
            <person name="Campoy J.A."/>
            <person name="Sun H."/>
            <person name="Goel M."/>
            <person name="Jiao W.-B."/>
            <person name="Folz-Donahue K."/>
            <person name="Wang N."/>
            <person name="Rubio M."/>
            <person name="Liu C."/>
            <person name="Kukat C."/>
            <person name="Ruiz D."/>
            <person name="Huettel B."/>
            <person name="Schneeberger K."/>
        </authorList>
    </citation>
    <scope>NUCLEOTIDE SEQUENCE [LARGE SCALE GENOMIC DNA]</scope>
    <source>
        <strain evidence="8">cv. Rojo Pasion</strain>
    </source>
</reference>
<dbReference type="Gene3D" id="3.30.70.100">
    <property type="match status" value="3"/>
</dbReference>